<protein>
    <submittedName>
        <fullName evidence="8 9">Peptidase</fullName>
    </submittedName>
</protein>
<dbReference type="InterPro" id="IPR011765">
    <property type="entry name" value="Pept_M16_N"/>
</dbReference>
<evidence type="ECO:0000256" key="2">
    <source>
        <dbReference type="ARBA" id="ARBA00022670"/>
    </source>
</evidence>
<dbReference type="PANTHER" id="PTHR43690">
    <property type="entry name" value="NARDILYSIN"/>
    <property type="match status" value="1"/>
</dbReference>
<dbReference type="InterPro" id="IPR007863">
    <property type="entry name" value="Peptidase_M16_C"/>
</dbReference>
<evidence type="ECO:0000256" key="1">
    <source>
        <dbReference type="ARBA" id="ARBA00007261"/>
    </source>
</evidence>
<keyword evidence="5" id="KW-0482">Metalloprotease</keyword>
<dbReference type="EMBL" id="CP016043">
    <property type="protein sequence ID" value="AOV95580.1"/>
    <property type="molecule type" value="Genomic_DNA"/>
</dbReference>
<dbReference type="EMBL" id="UFXZ01000001">
    <property type="protein sequence ID" value="STC82756.1"/>
    <property type="molecule type" value="Genomic_DNA"/>
</dbReference>
<proteinExistence type="inferred from homology"/>
<dbReference type="Pfam" id="PF05193">
    <property type="entry name" value="Peptidase_M16_C"/>
    <property type="match status" value="1"/>
</dbReference>
<keyword evidence="4" id="KW-0862">Zinc</keyword>
<dbReference type="PANTHER" id="PTHR43690:SF17">
    <property type="entry name" value="PROTEIN YHJJ"/>
    <property type="match status" value="1"/>
</dbReference>
<dbReference type="Proteomes" id="UP000255248">
    <property type="component" value="Unassembled WGS sequence"/>
</dbReference>
<evidence type="ECO:0000313" key="10">
    <source>
        <dbReference type="Proteomes" id="UP000175893"/>
    </source>
</evidence>
<sequence length="507" mass="56141">MQYTKWRLMIGGLALAMVGTGVHSETLQPDPAWQEGKLANGFSWQILATPQRPSDRIELRMIVNTGSLSESAPQTGYAALLPRLALADSKGFSATALLAFWQQAIDPVHPLPVAITSYDYTSYNLSLPNNRPELLKEALRWLANTAADLEINDTTVEAALQGQDKRVATLPREAGDAWWRYRLKGSNLLGHEPGRPVTLPLAAAQLKQFYHQWYTPDAMTLYVVGNVDARALSEQINQSFGSLPGKRETPATVPALPALAAAPLNLITDDAKQDTLSLIWDTPWQPIRDSQMLLRYWRSDLAREVLFWHLQQALANSALKDVVNLSFNCQVQYQRSQCAIHLDTAQATLSKTLAFIADKMAAVRNGGVSQQQFELLLAQKHEQLSHLFATYARTNTDVLMSQRLRSQQSGVVDIAPEAYQKLRQAFLNGMTLDDLNQELHAILSREPAMVLRQPRGETEENVGKMLESYNQIMGLVGEESNANVATEMAEVPSHPAAAESPAQPLAQ</sequence>
<evidence type="ECO:0000256" key="5">
    <source>
        <dbReference type="ARBA" id="ARBA00023049"/>
    </source>
</evidence>
<accession>A0A376D6L7</accession>
<organism evidence="9 11">
    <name type="scientific">Edwardsiella hoshinae</name>
    <dbReference type="NCBI Taxonomy" id="93378"/>
    <lineage>
        <taxon>Bacteria</taxon>
        <taxon>Pseudomonadati</taxon>
        <taxon>Pseudomonadota</taxon>
        <taxon>Gammaproteobacteria</taxon>
        <taxon>Enterobacterales</taxon>
        <taxon>Hafniaceae</taxon>
        <taxon>Edwardsiella</taxon>
    </lineage>
</organism>
<dbReference type="OrthoDB" id="9811314at2"/>
<evidence type="ECO:0000313" key="8">
    <source>
        <dbReference type="EMBL" id="AOV95580.1"/>
    </source>
</evidence>
<evidence type="ECO:0000259" key="6">
    <source>
        <dbReference type="Pfam" id="PF00675"/>
    </source>
</evidence>
<name>A0A376D6L7_9GAMM</name>
<dbReference type="SUPFAM" id="SSF63411">
    <property type="entry name" value="LuxS/MPP-like metallohydrolase"/>
    <property type="match status" value="2"/>
</dbReference>
<comment type="similarity">
    <text evidence="1">Belongs to the peptidase M16 family.</text>
</comment>
<dbReference type="GO" id="GO:0008237">
    <property type="term" value="F:metallopeptidase activity"/>
    <property type="evidence" value="ECO:0007669"/>
    <property type="project" value="UniProtKB-KW"/>
</dbReference>
<evidence type="ECO:0000259" key="7">
    <source>
        <dbReference type="Pfam" id="PF05193"/>
    </source>
</evidence>
<keyword evidence="3" id="KW-0378">Hydrolase</keyword>
<dbReference type="Proteomes" id="UP000175893">
    <property type="component" value="Chromosome"/>
</dbReference>
<dbReference type="InterPro" id="IPR011249">
    <property type="entry name" value="Metalloenz_LuxS/M16"/>
</dbReference>
<evidence type="ECO:0000256" key="4">
    <source>
        <dbReference type="ARBA" id="ARBA00022833"/>
    </source>
</evidence>
<dbReference type="GO" id="GO:0006508">
    <property type="term" value="P:proteolysis"/>
    <property type="evidence" value="ECO:0007669"/>
    <property type="project" value="UniProtKB-KW"/>
</dbReference>
<reference evidence="9 11" key="2">
    <citation type="submission" date="2018-06" db="EMBL/GenBank/DDBJ databases">
        <authorList>
            <consortium name="Pathogen Informatics"/>
            <person name="Doyle S."/>
        </authorList>
    </citation>
    <scope>NUCLEOTIDE SEQUENCE [LARGE SCALE GENOMIC DNA]</scope>
    <source>
        <strain evidence="9 11">NCTC12121</strain>
    </source>
</reference>
<feature type="domain" description="Peptidase M16 N-terminal" evidence="6">
    <location>
        <begin position="51"/>
        <end position="161"/>
    </location>
</feature>
<dbReference type="RefSeq" id="WP_024522729.1">
    <property type="nucleotide sequence ID" value="NZ_CP016043.1"/>
</dbReference>
<reference evidence="8 10" key="1">
    <citation type="submission" date="2016-06" db="EMBL/GenBank/DDBJ databases">
        <title>Complete genome sequence of Edwardsiella hoshinae ATCC 35051.</title>
        <authorList>
            <person name="Reichley S.R."/>
            <person name="Waldbieser G.C."/>
            <person name="Lawrence M.L."/>
            <person name="Griffin M.J."/>
        </authorList>
    </citation>
    <scope>NUCLEOTIDE SEQUENCE [LARGE SCALE GENOMIC DNA]</scope>
    <source>
        <strain evidence="8 10">ATCC 35051</strain>
    </source>
</reference>
<feature type="domain" description="Peptidase M16 C-terminal" evidence="7">
    <location>
        <begin position="203"/>
        <end position="379"/>
    </location>
</feature>
<dbReference type="AlphaFoldDB" id="A0A376D6L7"/>
<keyword evidence="2" id="KW-0645">Protease</keyword>
<evidence type="ECO:0000256" key="3">
    <source>
        <dbReference type="ARBA" id="ARBA00022801"/>
    </source>
</evidence>
<dbReference type="Gene3D" id="3.30.830.10">
    <property type="entry name" value="Metalloenzyme, LuxS/M16 peptidase-like"/>
    <property type="match status" value="2"/>
</dbReference>
<dbReference type="InterPro" id="IPR050626">
    <property type="entry name" value="Peptidase_M16"/>
</dbReference>
<gene>
    <name evidence="9" type="primary">yhjJ</name>
    <name evidence="8" type="ORF">A9798_00570</name>
    <name evidence="9" type="ORF">NCTC12121_00115</name>
</gene>
<dbReference type="GO" id="GO:0046872">
    <property type="term" value="F:metal ion binding"/>
    <property type="evidence" value="ECO:0007669"/>
    <property type="project" value="InterPro"/>
</dbReference>
<dbReference type="STRING" id="93378.A9798_00570"/>
<keyword evidence="10" id="KW-1185">Reference proteome</keyword>
<evidence type="ECO:0000313" key="9">
    <source>
        <dbReference type="EMBL" id="STC82756.1"/>
    </source>
</evidence>
<dbReference type="Pfam" id="PF00675">
    <property type="entry name" value="Peptidase_M16"/>
    <property type="match status" value="1"/>
</dbReference>
<dbReference type="KEGG" id="eho:A9798_00570"/>
<evidence type="ECO:0000313" key="11">
    <source>
        <dbReference type="Proteomes" id="UP000255248"/>
    </source>
</evidence>